<organism evidence="1 2">
    <name type="scientific">candidate division TA06 bacterium</name>
    <dbReference type="NCBI Taxonomy" id="2250710"/>
    <lineage>
        <taxon>Bacteria</taxon>
        <taxon>Bacteria division TA06</taxon>
    </lineage>
</organism>
<protein>
    <submittedName>
        <fullName evidence="1">Uncharacterized protein</fullName>
    </submittedName>
</protein>
<accession>A0A660S9L2</accession>
<evidence type="ECO:0000313" key="1">
    <source>
        <dbReference type="EMBL" id="RKX67094.1"/>
    </source>
</evidence>
<evidence type="ECO:0000313" key="2">
    <source>
        <dbReference type="Proteomes" id="UP000282321"/>
    </source>
</evidence>
<sequence>MTIIRIMIFLYLVFLFVSLEKVFNKGNLKKEDKYEEKAVAKKTVCRNLLHQGVNSDSGKGVCKNFNIVFKEDL</sequence>
<reference evidence="1 2" key="1">
    <citation type="submission" date="2018-06" db="EMBL/GenBank/DDBJ databases">
        <title>Extensive metabolic versatility and redundancy in microbially diverse, dynamic hydrothermal sediments.</title>
        <authorList>
            <person name="Dombrowski N."/>
            <person name="Teske A."/>
            <person name="Baker B.J."/>
        </authorList>
    </citation>
    <scope>NUCLEOTIDE SEQUENCE [LARGE SCALE GENOMIC DNA]</scope>
    <source>
        <strain evidence="1">B35_G9</strain>
    </source>
</reference>
<gene>
    <name evidence="1" type="ORF">DRP44_02915</name>
</gene>
<comment type="caution">
    <text evidence="1">The sequence shown here is derived from an EMBL/GenBank/DDBJ whole genome shotgun (WGS) entry which is preliminary data.</text>
</comment>
<proteinExistence type="predicted"/>
<dbReference type="EMBL" id="QNBC01000026">
    <property type="protein sequence ID" value="RKX67094.1"/>
    <property type="molecule type" value="Genomic_DNA"/>
</dbReference>
<name>A0A660S9L2_UNCT6</name>
<dbReference type="Proteomes" id="UP000282321">
    <property type="component" value="Unassembled WGS sequence"/>
</dbReference>
<dbReference type="AlphaFoldDB" id="A0A660S9L2"/>